<evidence type="ECO:0000313" key="3">
    <source>
        <dbReference type="EMBL" id="KAK2611490.1"/>
    </source>
</evidence>
<evidence type="ECO:0000256" key="1">
    <source>
        <dbReference type="SAM" id="MobiDB-lite"/>
    </source>
</evidence>
<evidence type="ECO:0008006" key="5">
    <source>
        <dbReference type="Google" id="ProtNLM"/>
    </source>
</evidence>
<feature type="region of interest" description="Disordered" evidence="1">
    <location>
        <begin position="328"/>
        <end position="379"/>
    </location>
</feature>
<feature type="compositionally biased region" description="Polar residues" evidence="1">
    <location>
        <begin position="32"/>
        <end position="52"/>
    </location>
</feature>
<feature type="region of interest" description="Disordered" evidence="1">
    <location>
        <begin position="31"/>
        <end position="52"/>
    </location>
</feature>
<feature type="transmembrane region" description="Helical" evidence="2">
    <location>
        <begin position="94"/>
        <end position="114"/>
    </location>
</feature>
<dbReference type="EMBL" id="JAUJFL010000002">
    <property type="protein sequence ID" value="KAK2611490.1"/>
    <property type="molecule type" value="Genomic_DNA"/>
</dbReference>
<protein>
    <recommendedName>
        <fullName evidence="5">Lytic polysaccharide monooxygenase</fullName>
    </recommendedName>
</protein>
<keyword evidence="2" id="KW-0812">Transmembrane</keyword>
<dbReference type="AlphaFoldDB" id="A0AAD9SKK5"/>
<sequence>MSALGQTTISIMPIKSIEFIQSRQAVPPLLTPSVTTSSKTAPAQKGQSKRTSQSFDTLSFDYTLFSLDAPLIPSPSFKPNHHHFKMATIERLQLAMALLALLLAQLAIAGELIARHMQMQQPQPFAFNEFGPTNPLNPDGSDYPCKVPQGESYQMTGTPTEMAIGEDQTVSFSGTAVHGGGSCQFALAEGLEPTKDTPWKVIQSIEGGCPKANIEGNLEGGEKPDEYTFKIPDDFTPGDYTFAWTWVNRIGGQPEFYMNCAPITVKASGGSRRVVKDRRVAHNQRQSTYPDLFLANIGEASNGCDTSEALTQQVAIQYPNPGGVVVNPEGTDKLFKQPCDGNSRNNGGGGGSSGGSAAAATGASASATGSASSPSGNAS</sequence>
<dbReference type="PANTHER" id="PTHR36182">
    <property type="entry name" value="PROTEIN, PUTATIVE (AFU_ORTHOLOGUE AFUA_6G10930)-RELATED"/>
    <property type="match status" value="1"/>
</dbReference>
<reference evidence="3" key="1">
    <citation type="submission" date="2023-06" db="EMBL/GenBank/DDBJ databases">
        <authorList>
            <person name="Noh H."/>
        </authorList>
    </citation>
    <scope>NUCLEOTIDE SEQUENCE</scope>
    <source>
        <strain evidence="3">DUCC20226</strain>
    </source>
</reference>
<keyword evidence="4" id="KW-1185">Reference proteome</keyword>
<organism evidence="3 4">
    <name type="scientific">Phomopsis amygdali</name>
    <name type="common">Fusicoccum amygdali</name>
    <dbReference type="NCBI Taxonomy" id="1214568"/>
    <lineage>
        <taxon>Eukaryota</taxon>
        <taxon>Fungi</taxon>
        <taxon>Dikarya</taxon>
        <taxon>Ascomycota</taxon>
        <taxon>Pezizomycotina</taxon>
        <taxon>Sordariomycetes</taxon>
        <taxon>Sordariomycetidae</taxon>
        <taxon>Diaporthales</taxon>
        <taxon>Diaporthaceae</taxon>
        <taxon>Diaporthe</taxon>
    </lineage>
</organism>
<evidence type="ECO:0000256" key="2">
    <source>
        <dbReference type="SAM" id="Phobius"/>
    </source>
</evidence>
<accession>A0AAD9SKK5</accession>
<proteinExistence type="predicted"/>
<feature type="compositionally biased region" description="Low complexity" evidence="1">
    <location>
        <begin position="355"/>
        <end position="379"/>
    </location>
</feature>
<gene>
    <name evidence="3" type="ORF">N8I77_004826</name>
</gene>
<comment type="caution">
    <text evidence="3">The sequence shown here is derived from an EMBL/GenBank/DDBJ whole genome shotgun (WGS) entry which is preliminary data.</text>
</comment>
<dbReference type="Gene3D" id="2.70.50.70">
    <property type="match status" value="1"/>
</dbReference>
<evidence type="ECO:0000313" key="4">
    <source>
        <dbReference type="Proteomes" id="UP001265746"/>
    </source>
</evidence>
<dbReference type="PANTHER" id="PTHR36182:SF2">
    <property type="entry name" value="LYTIC POLYSACCHARIDE MONOOXYGENASE"/>
    <property type="match status" value="1"/>
</dbReference>
<dbReference type="Proteomes" id="UP001265746">
    <property type="component" value="Unassembled WGS sequence"/>
</dbReference>
<name>A0AAD9SKK5_PHOAM</name>
<keyword evidence="2" id="KW-0472">Membrane</keyword>
<keyword evidence="2" id="KW-1133">Transmembrane helix</keyword>